<evidence type="ECO:0000313" key="2">
    <source>
        <dbReference type="Proteomes" id="UP000325300"/>
    </source>
</evidence>
<gene>
    <name evidence="1" type="ORF">E0F67_11330</name>
</gene>
<protein>
    <submittedName>
        <fullName evidence="1">Preprotein translocase SecA</fullName>
    </submittedName>
</protein>
<organism evidence="1 2">
    <name type="scientific">Streptococcus pyogenes</name>
    <dbReference type="NCBI Taxonomy" id="1314"/>
    <lineage>
        <taxon>Bacteria</taxon>
        <taxon>Bacillati</taxon>
        <taxon>Bacillota</taxon>
        <taxon>Bacilli</taxon>
        <taxon>Lactobacillales</taxon>
        <taxon>Streptococcaceae</taxon>
        <taxon>Streptococcus</taxon>
    </lineage>
</organism>
<proteinExistence type="predicted"/>
<dbReference type="EMBL" id="SJLI01000412">
    <property type="protein sequence ID" value="TYK90474.1"/>
    <property type="molecule type" value="Genomic_DNA"/>
</dbReference>
<sequence length="52" mass="5876">MGFLSKILDGNNKEIKQLGKLADKVIALEEKTAILTDEEIRNKTKQFQTELA</sequence>
<dbReference type="Gene3D" id="3.40.50.300">
    <property type="entry name" value="P-loop containing nucleotide triphosphate hydrolases"/>
    <property type="match status" value="1"/>
</dbReference>
<comment type="caution">
    <text evidence="1">The sequence shown here is derived from an EMBL/GenBank/DDBJ whole genome shotgun (WGS) entry which is preliminary data.</text>
</comment>
<evidence type="ECO:0000313" key="1">
    <source>
        <dbReference type="EMBL" id="TYK90474.1"/>
    </source>
</evidence>
<feature type="non-terminal residue" evidence="1">
    <location>
        <position position="52"/>
    </location>
</feature>
<reference evidence="1 2" key="1">
    <citation type="submission" date="2019-02" db="EMBL/GenBank/DDBJ databases">
        <title>Novel genomic isolates of S. pyogenes and S. dysgalactiae subsp. equisimilis associated to necrotising fasciitis (NSTI).</title>
        <authorList>
            <person name="Barrantes I."/>
        </authorList>
    </citation>
    <scope>NUCLEOTIDE SEQUENCE [LARGE SCALE GENOMIC DNA]</scope>
    <source>
        <strain evidence="1 2">SPY5003</strain>
    </source>
</reference>
<name>A0A5S4T6X3_STRPY</name>
<dbReference type="Proteomes" id="UP000325300">
    <property type="component" value="Unassembled WGS sequence"/>
</dbReference>
<accession>A0A5S4T6X3</accession>
<dbReference type="AlphaFoldDB" id="A0A5S4T6X3"/>
<dbReference type="InterPro" id="IPR027417">
    <property type="entry name" value="P-loop_NTPase"/>
</dbReference>